<keyword evidence="8" id="KW-1185">Reference proteome</keyword>
<feature type="compositionally biased region" description="Polar residues" evidence="4">
    <location>
        <begin position="261"/>
        <end position="271"/>
    </location>
</feature>
<dbReference type="Pfam" id="PF12808">
    <property type="entry name" value="Mto2_bdg"/>
    <property type="match status" value="1"/>
</dbReference>
<feature type="compositionally biased region" description="Low complexity" evidence="4">
    <location>
        <begin position="169"/>
        <end position="185"/>
    </location>
</feature>
<dbReference type="GO" id="GO:0005815">
    <property type="term" value="C:microtubule organizing center"/>
    <property type="evidence" value="ECO:0007669"/>
    <property type="project" value="InterPro"/>
</dbReference>
<reference evidence="7" key="1">
    <citation type="journal article" date="2020" name="Stud. Mycol.">
        <title>101 Dothideomycetes genomes: a test case for predicting lifestyles and emergence of pathogens.</title>
        <authorList>
            <person name="Haridas S."/>
            <person name="Albert R."/>
            <person name="Binder M."/>
            <person name="Bloem J."/>
            <person name="Labutti K."/>
            <person name="Salamov A."/>
            <person name="Andreopoulos B."/>
            <person name="Baker S."/>
            <person name="Barry K."/>
            <person name="Bills G."/>
            <person name="Bluhm B."/>
            <person name="Cannon C."/>
            <person name="Castanera R."/>
            <person name="Culley D."/>
            <person name="Daum C."/>
            <person name="Ezra D."/>
            <person name="Gonzalez J."/>
            <person name="Henrissat B."/>
            <person name="Kuo A."/>
            <person name="Liang C."/>
            <person name="Lipzen A."/>
            <person name="Lutzoni F."/>
            <person name="Magnuson J."/>
            <person name="Mondo S."/>
            <person name="Nolan M."/>
            <person name="Ohm R."/>
            <person name="Pangilinan J."/>
            <person name="Park H.-J."/>
            <person name="Ramirez L."/>
            <person name="Alfaro M."/>
            <person name="Sun H."/>
            <person name="Tritt A."/>
            <person name="Yoshinaga Y."/>
            <person name="Zwiers L.-H."/>
            <person name="Turgeon B."/>
            <person name="Goodwin S."/>
            <person name="Spatafora J."/>
            <person name="Crous P."/>
            <person name="Grigoriev I."/>
        </authorList>
    </citation>
    <scope>NUCLEOTIDE SEQUENCE</scope>
    <source>
        <strain evidence="7">CBS 133067</strain>
    </source>
</reference>
<feature type="compositionally biased region" description="Polar residues" evidence="4">
    <location>
        <begin position="1387"/>
        <end position="1403"/>
    </location>
</feature>
<proteinExistence type="predicted"/>
<feature type="coiled-coil region" evidence="3">
    <location>
        <begin position="812"/>
        <end position="1117"/>
    </location>
</feature>
<evidence type="ECO:0000259" key="5">
    <source>
        <dbReference type="Pfam" id="PF07989"/>
    </source>
</evidence>
<dbReference type="GO" id="GO:0016460">
    <property type="term" value="C:myosin II complex"/>
    <property type="evidence" value="ECO:0007669"/>
    <property type="project" value="TreeGrafter"/>
</dbReference>
<dbReference type="SUPFAM" id="SSF57997">
    <property type="entry name" value="Tropomyosin"/>
    <property type="match status" value="1"/>
</dbReference>
<dbReference type="PANTHER" id="PTHR45615:SF40">
    <property type="entry name" value="MYOSIN HEAVY CHAIN, NON-MUSCLE"/>
    <property type="match status" value="1"/>
</dbReference>
<dbReference type="GO" id="GO:0005737">
    <property type="term" value="C:cytoplasm"/>
    <property type="evidence" value="ECO:0007669"/>
    <property type="project" value="UniProtKB-SubCell"/>
</dbReference>
<dbReference type="EMBL" id="ML978129">
    <property type="protein sequence ID" value="KAF2096338.1"/>
    <property type="molecule type" value="Genomic_DNA"/>
</dbReference>
<dbReference type="InterPro" id="IPR024545">
    <property type="entry name" value="Mto1-like_Mto2p-bd"/>
</dbReference>
<evidence type="ECO:0000256" key="1">
    <source>
        <dbReference type="ARBA" id="ARBA00004496"/>
    </source>
</evidence>
<evidence type="ECO:0000259" key="6">
    <source>
        <dbReference type="Pfam" id="PF12808"/>
    </source>
</evidence>
<evidence type="ECO:0008006" key="9">
    <source>
        <dbReference type="Google" id="ProtNLM"/>
    </source>
</evidence>
<keyword evidence="2" id="KW-0963">Cytoplasm</keyword>
<keyword evidence="3" id="KW-0175">Coiled coil</keyword>
<comment type="caution">
    <text evidence="7">The sequence shown here is derived from an EMBL/GenBank/DDBJ whole genome shotgun (WGS) entry which is preliminary data.</text>
</comment>
<evidence type="ECO:0000256" key="2">
    <source>
        <dbReference type="ARBA" id="ARBA00022490"/>
    </source>
</evidence>
<feature type="region of interest" description="Disordered" evidence="4">
    <location>
        <begin position="785"/>
        <end position="805"/>
    </location>
</feature>
<feature type="region of interest" description="Disordered" evidence="4">
    <location>
        <begin position="591"/>
        <end position="614"/>
    </location>
</feature>
<feature type="region of interest" description="Disordered" evidence="4">
    <location>
        <begin position="1339"/>
        <end position="1371"/>
    </location>
</feature>
<evidence type="ECO:0000256" key="3">
    <source>
        <dbReference type="SAM" id="Coils"/>
    </source>
</evidence>
<dbReference type="GO" id="GO:0051015">
    <property type="term" value="F:actin filament binding"/>
    <property type="evidence" value="ECO:0007669"/>
    <property type="project" value="TreeGrafter"/>
</dbReference>
<feature type="coiled-coil region" evidence="3">
    <location>
        <begin position="1458"/>
        <end position="1507"/>
    </location>
</feature>
<feature type="region of interest" description="Disordered" evidence="4">
    <location>
        <begin position="1"/>
        <end position="69"/>
    </location>
</feature>
<feature type="domain" description="Centrosomin N-terminal motif 1" evidence="5">
    <location>
        <begin position="453"/>
        <end position="525"/>
    </location>
</feature>
<feature type="region of interest" description="Disordered" evidence="4">
    <location>
        <begin position="99"/>
        <end position="280"/>
    </location>
</feature>
<dbReference type="OrthoDB" id="10255000at2759"/>
<name>A0A9P4IBI3_9PEZI</name>
<sequence length="1516" mass="169597">MTTSDAHLHTESLPDPPSSEADLPPLPSEQDDNSQTEGKAGAEDSSVMRSDVDDSNANEDSAVVEHNMRRKLMDIESSFMPEQPSAAMIQGEQDVIKGADDTFLFGGSPGNGLRDAREDNDATEDANAADTTEELETMSPATPADAYKTPAPTREELEAETSQEDNDTSAVEAQPSSPSAAAAQRNRSRSRGASVTDQPLADESEAAQVPSERAQTPEQTYTHPATTSPTTTIRPQDAAAHSEHDHEPSEPSVTDDDPLMSPQSNFSSAHNRPSALHSRQLSQFSSVSSLSHRSDLSLDGTQGSDITVGADFALQSGGAAPATNGIFGRPISRRLLSASSISSSISDFHDSNFSGSERPRLSAHNSGLEPLDELGEPATPRADAAWTGLNTTANPTDTVIAQHVRNIRVPDTVAREYLRTHQQASANHSPDKRTSSVSFSARASAAGAKSNLTLKEQNSKIDKLSKENFDLKLKIHFLDQALQNRSDEGVKDMIGKNVQLQTDLANEKKENQTLRRKVRELERKIKGFEEQQGQGRPSPSESDEDKSAGSRYAELEEEIIYLRECLQHSETQVERLREDGMAREVERRKLAGHLKNVTDSQRRQSADHHEASAGVEEAMDMWKDLLQSETARREQADEDAQRLREEVRQLKGQLQQRPTSSGHMTTNHVRNTYHINKRQQYSYHNAQGDNTSRPTTATAVDSITAASSATIEQLKHENAELRRDLGAQTSMLTSRNRERERLQQEIEDLKIHARRAGTEGLGLGGRSVAGDSIFERSVSRAGQARQMADPHAGHGRSASRLSGTTGMTRGTEAIMEEDLSDFEREREEWERKVSEVRDELANSKMMNQDLESALNEHLDKLEATEGENKKLLEEREGLVEDLQGLQAERDEALLSLEDKEAELQGLHEEAIEKIEELEDAIAAKEEELARVGGELEAKSEDFTVLQGEMKAVSESLVKLEDDMAGKRRKIQSLENDVQESEREIDELEKRIQDLNSKNERLEVQLESTQGEVAFLREEQEGDKIKIGELEASLVGAQTAYQEEKERLEEERRQREIIDSQEKDEVKKLIDELNVQLGKARDEVRKLRKQLSTKEVEASTWKERLDTLESNLREALGDINGTRTSFLRDIQDLQHSLDKTVQELDLTRAHLAERDRLLRNRDALLESTGLESRKLSDLLDKERLARRQERQQFDHAQRSHQMNARTIQSHESKVLELETQRGVDRRKMAVLEDKMKDQLTDRNNLLLALWHRLSTLCGADWAQQNTLVDGQVPSLEVIAKNLSGFNRNIIHAVKTVEGIVGGFRSRIRNIEKDLWKDFQTLEHTLDVRVKRLEQLERIIDPGLSPNKERSSRTGRSASRTSSRSGHDGPDYARLKSENKLLKAELNFHRQTSPGPTTRASSIAESTGVEAMRSPSRGGTSHTMAPSLIRGYTTSAIEGIQGQNQQHNIGITQAPLQPSEARWIHRLKELERRLKAEREARLLDRSGARKRLEEGRVENEELRGRLEREKVLRQSSVD</sequence>
<feature type="region of interest" description="Disordered" evidence="4">
    <location>
        <begin position="1386"/>
        <end position="1423"/>
    </location>
</feature>
<gene>
    <name evidence="7" type="ORF">NA57DRAFT_42348</name>
</gene>
<feature type="compositionally biased region" description="Acidic residues" evidence="4">
    <location>
        <begin position="157"/>
        <end position="167"/>
    </location>
</feature>
<feature type="compositionally biased region" description="Basic and acidic residues" evidence="4">
    <location>
        <begin position="240"/>
        <end position="249"/>
    </location>
</feature>
<feature type="region of interest" description="Disordered" evidence="4">
    <location>
        <begin position="347"/>
        <end position="379"/>
    </location>
</feature>
<dbReference type="Pfam" id="PF07989">
    <property type="entry name" value="Cnn_1N"/>
    <property type="match status" value="1"/>
</dbReference>
<feature type="domain" description="Mto1-like Mto2p-binding" evidence="6">
    <location>
        <begin position="1460"/>
        <end position="1508"/>
    </location>
</feature>
<evidence type="ECO:0000256" key="4">
    <source>
        <dbReference type="SAM" id="MobiDB-lite"/>
    </source>
</evidence>
<feature type="compositionally biased region" description="Polar residues" evidence="4">
    <location>
        <begin position="531"/>
        <end position="540"/>
    </location>
</feature>
<comment type="subcellular location">
    <subcellularLocation>
        <location evidence="1">Cytoplasm</location>
    </subcellularLocation>
</comment>
<evidence type="ECO:0000313" key="7">
    <source>
        <dbReference type="EMBL" id="KAF2096338.1"/>
    </source>
</evidence>
<accession>A0A9P4IBI3</accession>
<dbReference type="Proteomes" id="UP000799772">
    <property type="component" value="Unassembled WGS sequence"/>
</dbReference>
<organism evidence="7 8">
    <name type="scientific">Rhizodiscina lignyota</name>
    <dbReference type="NCBI Taxonomy" id="1504668"/>
    <lineage>
        <taxon>Eukaryota</taxon>
        <taxon>Fungi</taxon>
        <taxon>Dikarya</taxon>
        <taxon>Ascomycota</taxon>
        <taxon>Pezizomycotina</taxon>
        <taxon>Dothideomycetes</taxon>
        <taxon>Pleosporomycetidae</taxon>
        <taxon>Aulographales</taxon>
        <taxon>Rhizodiscinaceae</taxon>
        <taxon>Rhizodiscina</taxon>
    </lineage>
</organism>
<dbReference type="GO" id="GO:0000146">
    <property type="term" value="F:microfilament motor activity"/>
    <property type="evidence" value="ECO:0007669"/>
    <property type="project" value="TreeGrafter"/>
</dbReference>
<feature type="region of interest" description="Disordered" evidence="4">
    <location>
        <begin position="526"/>
        <end position="550"/>
    </location>
</feature>
<feature type="compositionally biased region" description="Low complexity" evidence="4">
    <location>
        <begin position="220"/>
        <end position="235"/>
    </location>
</feature>
<feature type="compositionally biased region" description="Basic and acidic residues" evidence="4">
    <location>
        <begin position="600"/>
        <end position="611"/>
    </location>
</feature>
<dbReference type="Gene3D" id="1.10.287.1490">
    <property type="match status" value="1"/>
</dbReference>
<evidence type="ECO:0000313" key="8">
    <source>
        <dbReference type="Proteomes" id="UP000799772"/>
    </source>
</evidence>
<dbReference type="InterPro" id="IPR012943">
    <property type="entry name" value="Cnn_1N"/>
</dbReference>
<dbReference type="GO" id="GO:0032982">
    <property type="term" value="C:myosin filament"/>
    <property type="evidence" value="ECO:0007669"/>
    <property type="project" value="TreeGrafter"/>
</dbReference>
<protein>
    <recommendedName>
        <fullName evidence="9">Centrosomin N-terminal motif 1 domain-containing protein</fullName>
    </recommendedName>
</protein>
<dbReference type="PANTHER" id="PTHR45615">
    <property type="entry name" value="MYOSIN HEAVY CHAIN, NON-MUSCLE"/>
    <property type="match status" value="1"/>
</dbReference>
<feature type="coiled-coil region" evidence="3">
    <location>
        <begin position="626"/>
        <end position="653"/>
    </location>
</feature>
<feature type="compositionally biased region" description="Low complexity" evidence="4">
    <location>
        <begin position="1352"/>
        <end position="1362"/>
    </location>
</feature>
<feature type="coiled-coil region" evidence="3">
    <location>
        <begin position="704"/>
        <end position="759"/>
    </location>
</feature>
<feature type="region of interest" description="Disordered" evidence="4">
    <location>
        <begin position="421"/>
        <end position="451"/>
    </location>
</feature>
<feature type="compositionally biased region" description="Low complexity" evidence="4">
    <location>
        <begin position="435"/>
        <end position="450"/>
    </location>
</feature>
<feature type="compositionally biased region" description="Basic and acidic residues" evidence="4">
    <location>
        <begin position="1"/>
        <end position="12"/>
    </location>
</feature>